<evidence type="ECO:0000313" key="3">
    <source>
        <dbReference type="Proteomes" id="UP000199517"/>
    </source>
</evidence>
<dbReference type="STRING" id="32040.SAMN04489710_10221"/>
<accession>A0A1I1S8M6</accession>
<dbReference type="RefSeq" id="WP_092949622.1">
    <property type="nucleotide sequence ID" value="NZ_FOMQ01000002.1"/>
</dbReference>
<dbReference type="PANTHER" id="PTHR38664:SF1">
    <property type="entry name" value="SLR0058 PROTEIN"/>
    <property type="match status" value="1"/>
</dbReference>
<dbReference type="OrthoDB" id="5801582at2"/>
<feature type="region of interest" description="Disordered" evidence="1">
    <location>
        <begin position="137"/>
        <end position="161"/>
    </location>
</feature>
<dbReference type="NCBIfam" id="TIGR01837">
    <property type="entry name" value="PHA_granule_1"/>
    <property type="match status" value="1"/>
</dbReference>
<protein>
    <submittedName>
        <fullName evidence="2">Poly(Hydroxyalkanoate) granule-associated protein</fullName>
    </submittedName>
</protein>
<dbReference type="InterPro" id="IPR008769">
    <property type="entry name" value="PhaF_PhaI"/>
</dbReference>
<name>A0A1I1S8M6_9BURK</name>
<dbReference type="AlphaFoldDB" id="A0A1I1S8M6"/>
<dbReference type="EMBL" id="FOMQ01000002">
    <property type="protein sequence ID" value="SFD42864.1"/>
    <property type="molecule type" value="Genomic_DNA"/>
</dbReference>
<evidence type="ECO:0000256" key="1">
    <source>
        <dbReference type="SAM" id="MobiDB-lite"/>
    </source>
</evidence>
<dbReference type="PANTHER" id="PTHR38664">
    <property type="entry name" value="SLR0058 PROTEIN"/>
    <property type="match status" value="1"/>
</dbReference>
<sequence>MIPRPPHDAPPSPADEAGGNASAAARSARDSAQQVWLAGLGAFAKAQQEGSKVFEALVQEGLALQQRTQSTAQQHLAEAASRVGGVASELGARAAGPWRQLESVFEDRVAQALSRLGVPTRQELQALHDRIDALTRALEATQAGNGGPSPSAPPSAKSSAD</sequence>
<dbReference type="Pfam" id="PF05597">
    <property type="entry name" value="Phasin"/>
    <property type="match status" value="1"/>
</dbReference>
<reference evidence="3" key="1">
    <citation type="submission" date="2016-10" db="EMBL/GenBank/DDBJ databases">
        <authorList>
            <person name="Varghese N."/>
            <person name="Submissions S."/>
        </authorList>
    </citation>
    <scope>NUCLEOTIDE SEQUENCE [LARGE SCALE GENOMIC DNA]</scope>
    <source>
        <strain evidence="3">DSM 7481</strain>
    </source>
</reference>
<organism evidence="2 3">
    <name type="scientific">Paracidovorax konjaci</name>
    <dbReference type="NCBI Taxonomy" id="32040"/>
    <lineage>
        <taxon>Bacteria</taxon>
        <taxon>Pseudomonadati</taxon>
        <taxon>Pseudomonadota</taxon>
        <taxon>Betaproteobacteria</taxon>
        <taxon>Burkholderiales</taxon>
        <taxon>Comamonadaceae</taxon>
        <taxon>Paracidovorax</taxon>
    </lineage>
</organism>
<dbReference type="Proteomes" id="UP000199517">
    <property type="component" value="Unassembled WGS sequence"/>
</dbReference>
<feature type="region of interest" description="Disordered" evidence="1">
    <location>
        <begin position="1"/>
        <end position="28"/>
    </location>
</feature>
<proteinExistence type="predicted"/>
<feature type="compositionally biased region" description="Low complexity" evidence="1">
    <location>
        <begin position="14"/>
        <end position="28"/>
    </location>
</feature>
<keyword evidence="3" id="KW-1185">Reference proteome</keyword>
<evidence type="ECO:0000313" key="2">
    <source>
        <dbReference type="EMBL" id="SFD42864.1"/>
    </source>
</evidence>
<gene>
    <name evidence="2" type="ORF">SAMN04489710_10221</name>
</gene>